<dbReference type="Pfam" id="PF17932">
    <property type="entry name" value="TetR_C_24"/>
    <property type="match status" value="1"/>
</dbReference>
<organism evidence="3 4">
    <name type="scientific">Rhodococcus zopfii</name>
    <dbReference type="NCBI Taxonomy" id="43772"/>
    <lineage>
        <taxon>Bacteria</taxon>
        <taxon>Bacillati</taxon>
        <taxon>Actinomycetota</taxon>
        <taxon>Actinomycetes</taxon>
        <taxon>Mycobacteriales</taxon>
        <taxon>Nocardiaceae</taxon>
        <taxon>Rhodococcus</taxon>
    </lineage>
</organism>
<keyword evidence="1" id="KW-0238">DNA-binding</keyword>
<dbReference type="Proteomes" id="UP001275440">
    <property type="component" value="Unassembled WGS sequence"/>
</dbReference>
<feature type="domain" description="HTH-type transcriptional repressor KstR2 C-terminal" evidence="2">
    <location>
        <begin position="43"/>
        <end position="152"/>
    </location>
</feature>
<dbReference type="InterPro" id="IPR036271">
    <property type="entry name" value="Tet_transcr_reg_TetR-rel_C_sf"/>
</dbReference>
<dbReference type="InterPro" id="IPR041490">
    <property type="entry name" value="KstR2_TetR_C"/>
</dbReference>
<name>A0ABU3WQD7_9NOCA</name>
<dbReference type="PANTHER" id="PTHR30055:SF237">
    <property type="entry name" value="TRANSCRIPTIONAL REPRESSOR MCE3R"/>
    <property type="match status" value="1"/>
</dbReference>
<dbReference type="PANTHER" id="PTHR30055">
    <property type="entry name" value="HTH-TYPE TRANSCRIPTIONAL REGULATOR RUTR"/>
    <property type="match status" value="1"/>
</dbReference>
<keyword evidence="4" id="KW-1185">Reference proteome</keyword>
<dbReference type="SUPFAM" id="SSF48498">
    <property type="entry name" value="Tetracyclin repressor-like, C-terminal domain"/>
    <property type="match status" value="1"/>
</dbReference>
<evidence type="ECO:0000259" key="2">
    <source>
        <dbReference type="Pfam" id="PF17932"/>
    </source>
</evidence>
<reference evidence="3 4" key="1">
    <citation type="submission" date="2019-10" db="EMBL/GenBank/DDBJ databases">
        <title>Draft Genome Assembly of Rhodococcus zopfii DSM44189.</title>
        <authorList>
            <person name="Sutton J.M."/>
            <person name="Akob D.M."/>
            <person name="Bushman T.J."/>
        </authorList>
    </citation>
    <scope>NUCLEOTIDE SEQUENCE [LARGE SCALE GENOMIC DNA]</scope>
    <source>
        <strain evidence="3 4">DSM 44189</strain>
    </source>
</reference>
<evidence type="ECO:0000256" key="1">
    <source>
        <dbReference type="ARBA" id="ARBA00023125"/>
    </source>
</evidence>
<dbReference type="Gene3D" id="1.10.357.10">
    <property type="entry name" value="Tetracycline Repressor, domain 2"/>
    <property type="match status" value="1"/>
</dbReference>
<gene>
    <name evidence="3" type="ORF">F8M49_11465</name>
</gene>
<evidence type="ECO:0000313" key="4">
    <source>
        <dbReference type="Proteomes" id="UP001275440"/>
    </source>
</evidence>
<dbReference type="InterPro" id="IPR050109">
    <property type="entry name" value="HTH-type_TetR-like_transc_reg"/>
</dbReference>
<sequence>MSLSALYYYYRSKQEVLVALLEDGLTAYTEACDRALGQAGPGAADRLDALVEATVRFRATHPAKSTIGRTERRSLQPEHQQAYRDHEVRGTERFRTIIEQGISAGEFRTLFPDEARRTIIATCNAIAEWFDPDGDVSLDELVERYVAIALTVVEYRPRRASRRQPWVEGTG</sequence>
<comment type="caution">
    <text evidence="3">The sequence shown here is derived from an EMBL/GenBank/DDBJ whole genome shotgun (WGS) entry which is preliminary data.</text>
</comment>
<proteinExistence type="predicted"/>
<dbReference type="EMBL" id="WBMO01000001">
    <property type="protein sequence ID" value="MDV2475819.1"/>
    <property type="molecule type" value="Genomic_DNA"/>
</dbReference>
<evidence type="ECO:0000313" key="3">
    <source>
        <dbReference type="EMBL" id="MDV2475819.1"/>
    </source>
</evidence>
<accession>A0ABU3WQD7</accession>
<protein>
    <submittedName>
        <fullName evidence="3">TetR/AcrR family transcriptional regulator</fullName>
    </submittedName>
</protein>